<dbReference type="PANTHER" id="PTHR43660:SF1">
    <property type="entry name" value="DIPEPTIDYL CARBOXYPEPTIDASE"/>
    <property type="match status" value="1"/>
</dbReference>
<keyword evidence="6 7" id="KW-0482">Metalloprotease</keyword>
<dbReference type="InterPro" id="IPR034005">
    <property type="entry name" value="M3A_DCP"/>
</dbReference>
<protein>
    <submittedName>
        <fullName evidence="10">M3 family metallopeptidase</fullName>
    </submittedName>
</protein>
<dbReference type="InterPro" id="IPR045090">
    <property type="entry name" value="Pept_M3A_M3B"/>
</dbReference>
<dbReference type="Pfam" id="PF01432">
    <property type="entry name" value="Peptidase_M3"/>
    <property type="match status" value="1"/>
</dbReference>
<evidence type="ECO:0000256" key="7">
    <source>
        <dbReference type="RuleBase" id="RU003435"/>
    </source>
</evidence>
<dbReference type="EMBL" id="BAABAZ010000006">
    <property type="protein sequence ID" value="GAA4284582.1"/>
    <property type="molecule type" value="Genomic_DNA"/>
</dbReference>
<sequence length="722" mass="78937">MQTDSTPNPVWDFIAEKVDLRLPDFSSFTPELLADAADRVVRYQQRRIEAILDSTEDPDFPNTTLGIGWACYPAFRLTALVRVLQANVLTDELADTLAEVSAVLTSARLDSRLDAELFARVEAVPTNLLNPEDKRHHELLMEDFVRTGVRLDSEARGRAAAITVEIERLQTEFTRLLPREAKDLALHLTDVEALAGLGDSALSAAARRAAARGLQGYVLSLDNTTQQSALAQLTNPAVREALLAQSMERGSRGGPGDVREIVSDLTALRAALANLLGYKSYSDYAIDNQTAGSPDEAGDLLADLIAPARARLAEEISLIRERYGLSEVRSADLVHYLNRLTADTFAFDPEELSKHFEFERVLSEGVFYAATGLYGIEFTELPEAQGWHPDVRVFAAHEDDRTIGLICVDPYQRDAKGGGAWMDQLVSPARLTGERPIITMSLNLPAPGPEEPTLLTLEETSTLFHEFGHVLHALVSDVTYPSLAGTAVPRDYVEFPSQLNEVWAFHPKVLPNYAVHVDTGEGLPDELADRIRQALTFGQGFATAEYLAAALLDLGWHSLEAGEQVDDVLSFEDAVLSAAGLDPLVPPRYRSTYFAHVFSGDYAAGYYSYLWSEVFAAQAAEWFDSQGGLAPEAGQAFRENVLALGNSADPLAVFTDFFGGGPETGALLRRRGLAPREEVTSAPPEAESDPARPTITHEHPESEPGQTAAAHEQRQQEDPDET</sequence>
<evidence type="ECO:0000256" key="6">
    <source>
        <dbReference type="ARBA" id="ARBA00023049"/>
    </source>
</evidence>
<evidence type="ECO:0000313" key="10">
    <source>
        <dbReference type="EMBL" id="GAA4284582.1"/>
    </source>
</evidence>
<accession>A0ABP8EKW6</accession>
<reference evidence="11" key="1">
    <citation type="journal article" date="2019" name="Int. J. Syst. Evol. Microbiol.">
        <title>The Global Catalogue of Microorganisms (GCM) 10K type strain sequencing project: providing services to taxonomists for standard genome sequencing and annotation.</title>
        <authorList>
            <consortium name="The Broad Institute Genomics Platform"/>
            <consortium name="The Broad Institute Genome Sequencing Center for Infectious Disease"/>
            <person name="Wu L."/>
            <person name="Ma J."/>
        </authorList>
    </citation>
    <scope>NUCLEOTIDE SEQUENCE [LARGE SCALE GENOMIC DNA]</scope>
    <source>
        <strain evidence="11">JCM 17458</strain>
    </source>
</reference>
<dbReference type="CDD" id="cd06456">
    <property type="entry name" value="M3A_DCP"/>
    <property type="match status" value="1"/>
</dbReference>
<dbReference type="Gene3D" id="3.40.390.10">
    <property type="entry name" value="Collagenase (Catalytic Domain)"/>
    <property type="match status" value="1"/>
</dbReference>
<evidence type="ECO:0000256" key="5">
    <source>
        <dbReference type="ARBA" id="ARBA00022833"/>
    </source>
</evidence>
<organism evidence="10 11">
    <name type="scientific">Brevibacterium daeguense</name>
    <dbReference type="NCBI Taxonomy" id="909936"/>
    <lineage>
        <taxon>Bacteria</taxon>
        <taxon>Bacillati</taxon>
        <taxon>Actinomycetota</taxon>
        <taxon>Actinomycetes</taxon>
        <taxon>Micrococcales</taxon>
        <taxon>Brevibacteriaceae</taxon>
        <taxon>Brevibacterium</taxon>
    </lineage>
</organism>
<feature type="domain" description="Peptidase M3A/M3B catalytic" evidence="9">
    <location>
        <begin position="230"/>
        <end position="672"/>
    </location>
</feature>
<dbReference type="RefSeq" id="WP_236862559.1">
    <property type="nucleotide sequence ID" value="NZ_BAABAZ010000006.1"/>
</dbReference>
<evidence type="ECO:0000256" key="8">
    <source>
        <dbReference type="SAM" id="MobiDB-lite"/>
    </source>
</evidence>
<dbReference type="PANTHER" id="PTHR43660">
    <property type="entry name" value="DIPEPTIDYL CARBOXYPEPTIDASE"/>
    <property type="match status" value="1"/>
</dbReference>
<name>A0ABP8EKW6_9MICO</name>
<evidence type="ECO:0000259" key="9">
    <source>
        <dbReference type="Pfam" id="PF01432"/>
    </source>
</evidence>
<keyword evidence="11" id="KW-1185">Reference proteome</keyword>
<evidence type="ECO:0000256" key="2">
    <source>
        <dbReference type="ARBA" id="ARBA00022670"/>
    </source>
</evidence>
<comment type="similarity">
    <text evidence="1 7">Belongs to the peptidase M3 family.</text>
</comment>
<comment type="cofactor">
    <cofactor evidence="7">
        <name>Zn(2+)</name>
        <dbReference type="ChEBI" id="CHEBI:29105"/>
    </cofactor>
    <text evidence="7">Binds 1 zinc ion.</text>
</comment>
<keyword evidence="2 7" id="KW-0645">Protease</keyword>
<dbReference type="Gene3D" id="1.10.1370.40">
    <property type="match status" value="1"/>
</dbReference>
<dbReference type="Gene3D" id="1.10.1370.10">
    <property type="entry name" value="Neurolysin, domain 3"/>
    <property type="match status" value="1"/>
</dbReference>
<gene>
    <name evidence="10" type="ORF">GCM10022261_21130</name>
</gene>
<keyword evidence="3 7" id="KW-0479">Metal-binding</keyword>
<comment type="caution">
    <text evidence="10">The sequence shown here is derived from an EMBL/GenBank/DDBJ whole genome shotgun (WGS) entry which is preliminary data.</text>
</comment>
<keyword evidence="5 7" id="KW-0862">Zinc</keyword>
<evidence type="ECO:0000256" key="4">
    <source>
        <dbReference type="ARBA" id="ARBA00022801"/>
    </source>
</evidence>
<evidence type="ECO:0000256" key="3">
    <source>
        <dbReference type="ARBA" id="ARBA00022723"/>
    </source>
</evidence>
<feature type="compositionally biased region" description="Basic and acidic residues" evidence="8">
    <location>
        <begin position="711"/>
        <end position="722"/>
    </location>
</feature>
<dbReference type="InterPro" id="IPR001567">
    <property type="entry name" value="Pept_M3A_M3B_dom"/>
</dbReference>
<dbReference type="Proteomes" id="UP001501586">
    <property type="component" value="Unassembled WGS sequence"/>
</dbReference>
<dbReference type="InterPro" id="IPR024077">
    <property type="entry name" value="Neurolysin/TOP_dom2"/>
</dbReference>
<evidence type="ECO:0000256" key="1">
    <source>
        <dbReference type="ARBA" id="ARBA00006040"/>
    </source>
</evidence>
<evidence type="ECO:0000313" key="11">
    <source>
        <dbReference type="Proteomes" id="UP001501586"/>
    </source>
</evidence>
<keyword evidence="4 7" id="KW-0378">Hydrolase</keyword>
<proteinExistence type="inferred from homology"/>
<dbReference type="SUPFAM" id="SSF55486">
    <property type="entry name" value="Metalloproteases ('zincins'), catalytic domain"/>
    <property type="match status" value="1"/>
</dbReference>
<feature type="region of interest" description="Disordered" evidence="8">
    <location>
        <begin position="672"/>
        <end position="722"/>
    </location>
</feature>
<dbReference type="InterPro" id="IPR024079">
    <property type="entry name" value="MetalloPept_cat_dom_sf"/>
</dbReference>